<keyword evidence="3" id="KW-1185">Reference proteome</keyword>
<dbReference type="HOGENOM" id="CLU_157140_1_0_6"/>
<evidence type="ECO:0000256" key="1">
    <source>
        <dbReference type="SAM" id="MobiDB-lite"/>
    </source>
</evidence>
<dbReference type="EMBL" id="FP236843">
    <property type="protein sequence ID" value="CAX60299.1"/>
    <property type="molecule type" value="Genomic_DNA"/>
</dbReference>
<dbReference type="KEGG" id="ebi:EbC_27680"/>
<dbReference type="STRING" id="634500.EbC_27680"/>
<dbReference type="AlphaFoldDB" id="D8MTZ2"/>
<reference evidence="2 3" key="1">
    <citation type="journal article" date="2010" name="BMC Genomics">
        <title>Genome comparison of the epiphytic bacteria Erwinia billingiae and E. tasmaniensis with the pear pathogen E. pyrifoliae.</title>
        <authorList>
            <person name="Kube M."/>
            <person name="Migdoll A.M."/>
            <person name="Gehring I."/>
            <person name="Heitmann K."/>
            <person name="Mayer Y."/>
            <person name="Kuhl H."/>
            <person name="Knaust F."/>
            <person name="Geider K."/>
            <person name="Reinhardt R."/>
        </authorList>
    </citation>
    <scope>NUCLEOTIDE SEQUENCE [LARGE SCALE GENOMIC DNA]</scope>
    <source>
        <strain evidence="2 3">Eb661</strain>
    </source>
</reference>
<dbReference type="RefSeq" id="WP_013202785.1">
    <property type="nucleotide sequence ID" value="NC_014306.1"/>
</dbReference>
<evidence type="ECO:0000313" key="3">
    <source>
        <dbReference type="Proteomes" id="UP000008793"/>
    </source>
</evidence>
<feature type="region of interest" description="Disordered" evidence="1">
    <location>
        <begin position="60"/>
        <end position="98"/>
    </location>
</feature>
<dbReference type="GeneID" id="90512748"/>
<organism evidence="3">
    <name type="scientific">Erwinia billingiae (strain Eb661)</name>
    <dbReference type="NCBI Taxonomy" id="634500"/>
    <lineage>
        <taxon>Bacteria</taxon>
        <taxon>Pseudomonadati</taxon>
        <taxon>Pseudomonadota</taxon>
        <taxon>Gammaproteobacteria</taxon>
        <taxon>Enterobacterales</taxon>
        <taxon>Erwiniaceae</taxon>
        <taxon>Erwinia</taxon>
    </lineage>
</organism>
<dbReference type="eggNOG" id="ENOG5033MEI">
    <property type="taxonomic scope" value="Bacteria"/>
</dbReference>
<gene>
    <name evidence="2" type="ordered locus">EbC_27680</name>
</gene>
<sequence length="98" mass="11148">MQKDDEEQKLTDILIGEAVLTLLRQDAVMNTSALIDRLQAMASGEHDTLRQRACRRAISEVRASRQSDNNSVTQEIRDHENVMHMFNNDGPSDDSKKH</sequence>
<proteinExistence type="predicted"/>
<accession>D8MTZ2</accession>
<evidence type="ECO:0000313" key="2">
    <source>
        <dbReference type="EMBL" id="CAX60299.1"/>
    </source>
</evidence>
<name>D8MTZ2_ERWBE</name>
<protein>
    <submittedName>
        <fullName evidence="2">Uncharacterized protein</fullName>
    </submittedName>
</protein>
<dbReference type="Proteomes" id="UP000008793">
    <property type="component" value="Chromosome"/>
</dbReference>